<dbReference type="GO" id="GO:0008033">
    <property type="term" value="P:tRNA processing"/>
    <property type="evidence" value="ECO:0007669"/>
    <property type="project" value="UniProtKB-KW"/>
</dbReference>
<gene>
    <name evidence="6" type="ORF">AB1Y20_019602</name>
</gene>
<evidence type="ECO:0000256" key="3">
    <source>
        <dbReference type="ARBA" id="ARBA00022691"/>
    </source>
</evidence>
<protein>
    <recommendedName>
        <fullName evidence="8">tRNA(Phe) (4-demethylwyosine(37)-C(7)) aminocarboxypropyltransferase</fullName>
    </recommendedName>
</protein>
<dbReference type="PROSITE" id="PS51687">
    <property type="entry name" value="SAM_MT_RNA_M5U"/>
    <property type="match status" value="1"/>
</dbReference>
<dbReference type="EMBL" id="JBGBPQ010000005">
    <property type="protein sequence ID" value="KAL1524718.1"/>
    <property type="molecule type" value="Genomic_DNA"/>
</dbReference>
<accession>A0AB34JRI8</accession>
<dbReference type="AlphaFoldDB" id="A0AB34JRI8"/>
<dbReference type="Proteomes" id="UP001515480">
    <property type="component" value="Unassembled WGS sequence"/>
</dbReference>
<evidence type="ECO:0000256" key="2">
    <source>
        <dbReference type="ARBA" id="ARBA00022679"/>
    </source>
</evidence>
<keyword evidence="1 5" id="KW-0489">Methyltransferase</keyword>
<sequence length="403" mass="43075">MPPSLPYQRSARSGTSTSLPWAAHASLDQPECDLLLLRKSSALLAALSSGQLADPAVLLAAPLHPTAAAAHRHRAQFAAQPGPPVRLCQFDATRRASLPATRESLPVLSAPIGAALACVAALSARGEAAAAWRRLAAVDAHSTAWGELCLTLVYAAPPPPADEWHAAADALRAALLGSGAVRRAVVVCRSRRVRRVCGGAPRLREELVLRDGLALRYEQPEGHFSNPCASAAARVLEWLRGAAAAARAPDLLELHSGFGASTVALAPLFRRVLSVEVARALADAQRDNLALNGVDNVRVVRMDTRHLAEWLAREAAGGAAEWQFGAVLVDPPRGGLRADELRLLEGFEHILGVWCNQEAMLANLQHLRRTHRVVKFAMFDQFPFTDFLECAALLERASDGQGS</sequence>
<reference evidence="6 7" key="1">
    <citation type="journal article" date="2024" name="Science">
        <title>Giant polyketide synthase enzymes in the biosynthesis of giant marine polyether toxins.</title>
        <authorList>
            <person name="Fallon T.R."/>
            <person name="Shende V.V."/>
            <person name="Wierzbicki I.H."/>
            <person name="Pendleton A.L."/>
            <person name="Watervoot N.F."/>
            <person name="Auber R.P."/>
            <person name="Gonzalez D.J."/>
            <person name="Wisecaver J.H."/>
            <person name="Moore B.S."/>
        </authorList>
    </citation>
    <scope>NUCLEOTIDE SEQUENCE [LARGE SCALE GENOMIC DNA]</scope>
    <source>
        <strain evidence="6 7">12B1</strain>
    </source>
</reference>
<dbReference type="SUPFAM" id="SSF53335">
    <property type="entry name" value="S-adenosyl-L-methionine-dependent methyltransferases"/>
    <property type="match status" value="1"/>
</dbReference>
<dbReference type="GO" id="GO:0019843">
    <property type="term" value="F:rRNA binding"/>
    <property type="evidence" value="ECO:0007669"/>
    <property type="project" value="TreeGrafter"/>
</dbReference>
<keyword evidence="3 5" id="KW-0949">S-adenosyl-L-methionine</keyword>
<keyword evidence="7" id="KW-1185">Reference proteome</keyword>
<feature type="active site" description="Nucleophile" evidence="5">
    <location>
        <position position="355"/>
    </location>
</feature>
<dbReference type="PANTHER" id="PTHR47790">
    <property type="entry name" value="TRNA/TMRNA (URACIL-C(5))-METHYLTRANSFERASE"/>
    <property type="match status" value="1"/>
</dbReference>
<dbReference type="PANTHER" id="PTHR47790:SF2">
    <property type="entry name" value="TRNA_TMRNA (URACIL-C(5))-METHYLTRANSFERASE"/>
    <property type="match status" value="1"/>
</dbReference>
<dbReference type="Pfam" id="PF05958">
    <property type="entry name" value="tRNA_U5-meth_tr"/>
    <property type="match status" value="1"/>
</dbReference>
<dbReference type="GO" id="GO:0005829">
    <property type="term" value="C:cytosol"/>
    <property type="evidence" value="ECO:0007669"/>
    <property type="project" value="TreeGrafter"/>
</dbReference>
<dbReference type="InterPro" id="IPR029063">
    <property type="entry name" value="SAM-dependent_MTases_sf"/>
</dbReference>
<keyword evidence="4" id="KW-0819">tRNA processing</keyword>
<evidence type="ECO:0000313" key="7">
    <source>
        <dbReference type="Proteomes" id="UP001515480"/>
    </source>
</evidence>
<dbReference type="InterPro" id="IPR010280">
    <property type="entry name" value="U5_MeTrfase_fam"/>
</dbReference>
<comment type="similarity">
    <text evidence="5">Belongs to the class I-like SAM-binding methyltransferase superfamily. RNA M5U methyltransferase family.</text>
</comment>
<feature type="binding site" evidence="5">
    <location>
        <position position="276"/>
    </location>
    <ligand>
        <name>S-adenosyl-L-methionine</name>
        <dbReference type="ChEBI" id="CHEBI:59789"/>
    </ligand>
</feature>
<evidence type="ECO:0000313" key="6">
    <source>
        <dbReference type="EMBL" id="KAL1524718.1"/>
    </source>
</evidence>
<evidence type="ECO:0000256" key="4">
    <source>
        <dbReference type="ARBA" id="ARBA00022694"/>
    </source>
</evidence>
<proteinExistence type="inferred from homology"/>
<dbReference type="InterPro" id="IPR011869">
    <property type="entry name" value="TrmA_MeTrfase"/>
</dbReference>
<dbReference type="Gene3D" id="2.40.50.1070">
    <property type="match status" value="1"/>
</dbReference>
<name>A0AB34JRI8_PRYPA</name>
<organism evidence="6 7">
    <name type="scientific">Prymnesium parvum</name>
    <name type="common">Toxic golden alga</name>
    <dbReference type="NCBI Taxonomy" id="97485"/>
    <lineage>
        <taxon>Eukaryota</taxon>
        <taxon>Haptista</taxon>
        <taxon>Haptophyta</taxon>
        <taxon>Prymnesiophyceae</taxon>
        <taxon>Prymnesiales</taxon>
        <taxon>Prymnesiaceae</taxon>
        <taxon>Prymnesium</taxon>
    </lineage>
</organism>
<feature type="binding site" evidence="5">
    <location>
        <position position="330"/>
    </location>
    <ligand>
        <name>S-adenosyl-L-methionine</name>
        <dbReference type="ChEBI" id="CHEBI:59789"/>
    </ligand>
</feature>
<dbReference type="GO" id="GO:0000049">
    <property type="term" value="F:tRNA binding"/>
    <property type="evidence" value="ECO:0007669"/>
    <property type="project" value="TreeGrafter"/>
</dbReference>
<keyword evidence="2 5" id="KW-0808">Transferase</keyword>
<dbReference type="GO" id="GO:0032259">
    <property type="term" value="P:methylation"/>
    <property type="evidence" value="ECO:0007669"/>
    <property type="project" value="UniProtKB-KW"/>
</dbReference>
<comment type="caution">
    <text evidence="6">The sequence shown here is derived from an EMBL/GenBank/DDBJ whole genome shotgun (WGS) entry which is preliminary data.</text>
</comment>
<dbReference type="Gene3D" id="3.40.50.150">
    <property type="entry name" value="Vaccinia Virus protein VP39"/>
    <property type="match status" value="1"/>
</dbReference>
<evidence type="ECO:0000256" key="5">
    <source>
        <dbReference type="PROSITE-ProRule" id="PRU01024"/>
    </source>
</evidence>
<evidence type="ECO:0000256" key="1">
    <source>
        <dbReference type="ARBA" id="ARBA00022603"/>
    </source>
</evidence>
<comment type="caution">
    <text evidence="5">Lacks conserved residue(s) required for the propagation of feature annotation.</text>
</comment>
<dbReference type="GO" id="GO:0030697">
    <property type="term" value="F:tRNA (uracil(54)-C5)-methyltransferase activity, S-adenosyl methionine-dependent"/>
    <property type="evidence" value="ECO:0007669"/>
    <property type="project" value="InterPro"/>
</dbReference>
<evidence type="ECO:0008006" key="8">
    <source>
        <dbReference type="Google" id="ProtNLM"/>
    </source>
</evidence>